<dbReference type="EMBL" id="GECU01022202">
    <property type="protein sequence ID" value="JAS85504.1"/>
    <property type="molecule type" value="Transcribed_RNA"/>
</dbReference>
<sequence>MTENVKFNHPITSNISQYTFENTTALIRLKIPLREKSPQSFLHSYHPGRYMGEKMIELAHVVFLACKAYSYKTFYQVLHDRFYCSYKLHCDEPRFDINVECYA</sequence>
<reference evidence="1" key="1">
    <citation type="submission" date="2015-11" db="EMBL/GenBank/DDBJ databases">
        <title>De novo transcriptome assembly of four potential Pierce s Disease insect vectors from Arizona vineyards.</title>
        <authorList>
            <person name="Tassone E.E."/>
        </authorList>
    </citation>
    <scope>NUCLEOTIDE SEQUENCE</scope>
</reference>
<evidence type="ECO:0000313" key="1">
    <source>
        <dbReference type="EMBL" id="JAS85504.1"/>
    </source>
</evidence>
<gene>
    <name evidence="2" type="ORF">g.52983</name>
    <name evidence="1" type="ORF">g.52984</name>
</gene>
<evidence type="ECO:0000313" key="2">
    <source>
        <dbReference type="EMBL" id="JAS99006.1"/>
    </source>
</evidence>
<protein>
    <submittedName>
        <fullName evidence="1">Uncharacterized protein</fullName>
    </submittedName>
</protein>
<name>A0A1B6IF04_9HEMI</name>
<accession>A0A1B6IF04</accession>
<organism evidence="1">
    <name type="scientific">Homalodisca liturata</name>
    <dbReference type="NCBI Taxonomy" id="320908"/>
    <lineage>
        <taxon>Eukaryota</taxon>
        <taxon>Metazoa</taxon>
        <taxon>Ecdysozoa</taxon>
        <taxon>Arthropoda</taxon>
        <taxon>Hexapoda</taxon>
        <taxon>Insecta</taxon>
        <taxon>Pterygota</taxon>
        <taxon>Neoptera</taxon>
        <taxon>Paraneoptera</taxon>
        <taxon>Hemiptera</taxon>
        <taxon>Auchenorrhyncha</taxon>
        <taxon>Membracoidea</taxon>
        <taxon>Cicadellidae</taxon>
        <taxon>Cicadellinae</taxon>
        <taxon>Proconiini</taxon>
        <taxon>Homalodisca</taxon>
    </lineage>
</organism>
<proteinExistence type="predicted"/>
<dbReference type="AlphaFoldDB" id="A0A1B6IF04"/>
<dbReference type="EMBL" id="GECU01008700">
    <property type="protein sequence ID" value="JAS99006.1"/>
    <property type="molecule type" value="Transcribed_RNA"/>
</dbReference>